<feature type="region of interest" description="Disordered" evidence="1">
    <location>
        <begin position="375"/>
        <end position="399"/>
    </location>
</feature>
<dbReference type="Proteomes" id="UP000316733">
    <property type="component" value="Segment"/>
</dbReference>
<protein>
    <submittedName>
        <fullName evidence="2">Structural protein</fullName>
    </submittedName>
</protein>
<proteinExistence type="predicted"/>
<evidence type="ECO:0000313" key="2">
    <source>
        <dbReference type="EMBL" id="QCG76108.1"/>
    </source>
</evidence>
<organism evidence="2 3">
    <name type="scientific">Pseudomonas phage vB_PaeM_PA5oct</name>
    <dbReference type="NCBI Taxonomy" id="2163605"/>
    <lineage>
        <taxon>Viruses</taxon>
        <taxon>Duplodnaviria</taxon>
        <taxon>Heunggongvirae</taxon>
        <taxon>Uroviricota</taxon>
        <taxon>Caudoviricetes</taxon>
        <taxon>Arenbergviridae</taxon>
        <taxon>Wroclawvirus</taxon>
        <taxon>Wroclawvirus PA5oct</taxon>
    </lineage>
</organism>
<dbReference type="EMBL" id="MK797984">
    <property type="protein sequence ID" value="QCG76108.1"/>
    <property type="molecule type" value="Genomic_DNA"/>
</dbReference>
<gene>
    <name evidence="2" type="ORF">EST35_0227</name>
</gene>
<reference evidence="3" key="1">
    <citation type="journal article" date="2020" name="bioRxiv">
        <title>Integrative omics analysis of Pseudomonas aeruginosa virus PA5oct highlights the molecular complexity of jumbo phages.</title>
        <authorList>
            <person name="Lood C."/>
            <person name="Danis-Wlodarczyk K."/>
            <person name="Blasdel B.G."/>
            <person name="Jang H.B."/>
            <person name="Vandenheuvel D."/>
            <person name="Briers Y."/>
            <person name="Noben J.-P."/>
            <person name="van Noort V."/>
            <person name="Drulis-Kawa Z."/>
            <person name="Lavigne R."/>
        </authorList>
    </citation>
    <scope>NUCLEOTIDE SEQUENCE [LARGE SCALE GENOMIC DNA]</scope>
</reference>
<sequence length="399" mass="44730">MTNKTFKRFLSTEKSKQELKDLNRLYESVRNDISEFTTIIEAFISPGEIVNIFNIASKKRGSGKGFLGSFTSDNRSASNAANQVKQRIEPVIDQIYDQAEQTEISHEVQSDDKETAEEAQRKLNKQAIKDKVDIKTALSGQRRAADVNKMVDYLMRQLSNSAAAAFISSTLSAAAESAKKGTVANEIFAMLSFALDKVNKELDDTSSTNESIINEGPLDFLSRAWSRVTDTIGNSNVGQNASNKIDVLKGQLGLNGGRGEVDADILKRVWKNKYHGSTDSADIEQILKDFKFSDREIKNIFKEAGITKEEDYNEELVRVASLIKKAGLRAPVLSWLKRNQSRLYKLLPESIESPIMEKSTLSDKDVLDIITQLTSETEHRDTNELDPDNESKQLNRKHR</sequence>
<evidence type="ECO:0000313" key="3">
    <source>
        <dbReference type="Proteomes" id="UP000316733"/>
    </source>
</evidence>
<evidence type="ECO:0000256" key="1">
    <source>
        <dbReference type="SAM" id="MobiDB-lite"/>
    </source>
</evidence>
<keyword evidence="3" id="KW-1185">Reference proteome</keyword>
<accession>A0A4Y5JTS2</accession>
<name>A0A4Y5JTS2_9CAUD</name>
<feature type="compositionally biased region" description="Basic and acidic residues" evidence="1">
    <location>
        <begin position="376"/>
        <end position="393"/>
    </location>
</feature>